<evidence type="ECO:0000256" key="1">
    <source>
        <dbReference type="SAM" id="MobiDB-lite"/>
    </source>
</evidence>
<dbReference type="EMBL" id="GL378384">
    <property type="protein sequence ID" value="EFJ42289.1"/>
    <property type="molecule type" value="Genomic_DNA"/>
</dbReference>
<feature type="region of interest" description="Disordered" evidence="1">
    <location>
        <begin position="63"/>
        <end position="90"/>
    </location>
</feature>
<proteinExistence type="predicted"/>
<feature type="compositionally biased region" description="Low complexity" evidence="1">
    <location>
        <begin position="79"/>
        <end position="90"/>
    </location>
</feature>
<dbReference type="AlphaFoldDB" id="D8UDD0"/>
<dbReference type="InParanoid" id="D8UDD0"/>
<feature type="region of interest" description="Disordered" evidence="1">
    <location>
        <begin position="1"/>
        <end position="33"/>
    </location>
</feature>
<reference evidence="2 3" key="1">
    <citation type="journal article" date="2010" name="Science">
        <title>Genomic analysis of organismal complexity in the multicellular green alga Volvox carteri.</title>
        <authorList>
            <person name="Prochnik S.E."/>
            <person name="Umen J."/>
            <person name="Nedelcu A.M."/>
            <person name="Hallmann A."/>
            <person name="Miller S.M."/>
            <person name="Nishii I."/>
            <person name="Ferris P."/>
            <person name="Kuo A."/>
            <person name="Mitros T."/>
            <person name="Fritz-Laylin L.K."/>
            <person name="Hellsten U."/>
            <person name="Chapman J."/>
            <person name="Simakov O."/>
            <person name="Rensing S.A."/>
            <person name="Terry A."/>
            <person name="Pangilinan J."/>
            <person name="Kapitonov V."/>
            <person name="Jurka J."/>
            <person name="Salamov A."/>
            <person name="Shapiro H."/>
            <person name="Schmutz J."/>
            <person name="Grimwood J."/>
            <person name="Lindquist E."/>
            <person name="Lucas S."/>
            <person name="Grigoriev I.V."/>
            <person name="Schmitt R."/>
            <person name="Kirk D."/>
            <person name="Rokhsar D.S."/>
        </authorList>
    </citation>
    <scope>NUCLEOTIDE SEQUENCE [LARGE SCALE GENOMIC DNA]</scope>
    <source>
        <strain evidence="3">f. Nagariensis / Eve</strain>
    </source>
</reference>
<keyword evidence="3" id="KW-1185">Reference proteome</keyword>
<dbReference type="OrthoDB" id="10604713at2759"/>
<feature type="compositionally biased region" description="Basic and acidic residues" evidence="1">
    <location>
        <begin position="1"/>
        <end position="12"/>
    </location>
</feature>
<organism evidence="3">
    <name type="scientific">Volvox carteri f. nagariensis</name>
    <dbReference type="NCBI Taxonomy" id="3068"/>
    <lineage>
        <taxon>Eukaryota</taxon>
        <taxon>Viridiplantae</taxon>
        <taxon>Chlorophyta</taxon>
        <taxon>core chlorophytes</taxon>
        <taxon>Chlorophyceae</taxon>
        <taxon>CS clade</taxon>
        <taxon>Chlamydomonadales</taxon>
        <taxon>Volvocaceae</taxon>
        <taxon>Volvox</taxon>
    </lineage>
</organism>
<sequence>MTPHSALKEGKRCSSGQSDIAMPTTHRGSNTLDYDPMSAVWSSIRETVAVAFHMVGWKWEYSGASATPSKKPFSRKRSSSPGRSSWSSSCALESLDSLDLSDSDCSEESEAETLARLARRGLGKQYCEKQD</sequence>
<dbReference type="KEGG" id="vcn:VOLCADRAFT_97679"/>
<accession>D8UDD0</accession>
<dbReference type="GeneID" id="9627643"/>
<gene>
    <name evidence="2" type="ORF">VOLCADRAFT_97679</name>
</gene>
<evidence type="ECO:0000313" key="3">
    <source>
        <dbReference type="Proteomes" id="UP000001058"/>
    </source>
</evidence>
<name>D8UDD0_VOLCA</name>
<evidence type="ECO:0000313" key="2">
    <source>
        <dbReference type="EMBL" id="EFJ42289.1"/>
    </source>
</evidence>
<dbReference type="Proteomes" id="UP000001058">
    <property type="component" value="Unassembled WGS sequence"/>
</dbReference>
<protein>
    <submittedName>
        <fullName evidence="2">Uncharacterized protein</fullName>
    </submittedName>
</protein>
<dbReference type="RefSeq" id="XP_002956687.1">
    <property type="nucleotide sequence ID" value="XM_002956641.1"/>
</dbReference>